<keyword evidence="3" id="KW-1185">Reference proteome</keyword>
<reference evidence="3" key="1">
    <citation type="submission" date="2014-09" db="EMBL/GenBank/DDBJ databases">
        <authorList>
            <person name="Sharma Rahul"/>
            <person name="Thines Marco"/>
        </authorList>
    </citation>
    <scope>NUCLEOTIDE SEQUENCE [LARGE SCALE GENOMIC DNA]</scope>
</reference>
<sequence length="80" mass="9256">MLRLDRYTHQAEINLAPFVICSLETAVAILLLRSIKASNFDIMLWSVFSKCFSRSQFVTATEHVEISLFSQSKLHNMFRC</sequence>
<dbReference type="Proteomes" id="UP000054928">
    <property type="component" value="Unassembled WGS sequence"/>
</dbReference>
<dbReference type="GeneID" id="36406440"/>
<proteinExistence type="predicted"/>
<dbReference type="AlphaFoldDB" id="A0A0N7L3C7"/>
<keyword evidence="1" id="KW-0472">Membrane</keyword>
<evidence type="ECO:0000313" key="2">
    <source>
        <dbReference type="EMBL" id="CEG35507.1"/>
    </source>
</evidence>
<keyword evidence="1" id="KW-1133">Transmembrane helix</keyword>
<evidence type="ECO:0000313" key="3">
    <source>
        <dbReference type="Proteomes" id="UP000054928"/>
    </source>
</evidence>
<feature type="transmembrane region" description="Helical" evidence="1">
    <location>
        <begin position="15"/>
        <end position="35"/>
    </location>
</feature>
<evidence type="ECO:0000256" key="1">
    <source>
        <dbReference type="SAM" id="Phobius"/>
    </source>
</evidence>
<protein>
    <submittedName>
        <fullName evidence="2">Uncharacterized protein</fullName>
    </submittedName>
</protein>
<dbReference type="RefSeq" id="XP_024571876.1">
    <property type="nucleotide sequence ID" value="XM_024724948.1"/>
</dbReference>
<organism evidence="2 3">
    <name type="scientific">Plasmopara halstedii</name>
    <name type="common">Downy mildew of sunflower</name>
    <dbReference type="NCBI Taxonomy" id="4781"/>
    <lineage>
        <taxon>Eukaryota</taxon>
        <taxon>Sar</taxon>
        <taxon>Stramenopiles</taxon>
        <taxon>Oomycota</taxon>
        <taxon>Peronosporomycetes</taxon>
        <taxon>Peronosporales</taxon>
        <taxon>Peronosporaceae</taxon>
        <taxon>Plasmopara</taxon>
    </lineage>
</organism>
<dbReference type="EMBL" id="CCYD01000053">
    <property type="protein sequence ID" value="CEG35507.1"/>
    <property type="molecule type" value="Genomic_DNA"/>
</dbReference>
<accession>A0A0N7L3C7</accession>
<name>A0A0N7L3C7_PLAHL</name>
<keyword evidence="1" id="KW-0812">Transmembrane</keyword>